<accession>A0A2P2N125</accession>
<evidence type="ECO:0000313" key="1">
    <source>
        <dbReference type="EMBL" id="MBX36148.1"/>
    </source>
</evidence>
<name>A0A2P2N125_RHIMU</name>
<dbReference type="EMBL" id="GGEC01055664">
    <property type="protein sequence ID" value="MBX36148.1"/>
    <property type="molecule type" value="Transcribed_RNA"/>
</dbReference>
<protein>
    <submittedName>
        <fullName evidence="1">Uncharacterized protein</fullName>
    </submittedName>
</protein>
<reference evidence="1" key="1">
    <citation type="submission" date="2018-02" db="EMBL/GenBank/DDBJ databases">
        <title>Rhizophora mucronata_Transcriptome.</title>
        <authorList>
            <person name="Meera S.P."/>
            <person name="Sreeshan A."/>
            <person name="Augustine A."/>
        </authorList>
    </citation>
    <scope>NUCLEOTIDE SEQUENCE</scope>
    <source>
        <tissue evidence="1">Leaf</tissue>
    </source>
</reference>
<organism evidence="1">
    <name type="scientific">Rhizophora mucronata</name>
    <name type="common">Asiatic mangrove</name>
    <dbReference type="NCBI Taxonomy" id="61149"/>
    <lineage>
        <taxon>Eukaryota</taxon>
        <taxon>Viridiplantae</taxon>
        <taxon>Streptophyta</taxon>
        <taxon>Embryophyta</taxon>
        <taxon>Tracheophyta</taxon>
        <taxon>Spermatophyta</taxon>
        <taxon>Magnoliopsida</taxon>
        <taxon>eudicotyledons</taxon>
        <taxon>Gunneridae</taxon>
        <taxon>Pentapetalae</taxon>
        <taxon>rosids</taxon>
        <taxon>fabids</taxon>
        <taxon>Malpighiales</taxon>
        <taxon>Rhizophoraceae</taxon>
        <taxon>Rhizophora</taxon>
    </lineage>
</organism>
<sequence>MILAILYNWNFNGAFEYRNCIVILA</sequence>
<dbReference type="AlphaFoldDB" id="A0A2P2N125"/>
<proteinExistence type="predicted"/>